<dbReference type="Proteomes" id="UP000739538">
    <property type="component" value="Unassembled WGS sequence"/>
</dbReference>
<dbReference type="AlphaFoldDB" id="A0A956NKA9"/>
<organism evidence="1 2">
    <name type="scientific">Eiseniibacteriota bacterium</name>
    <dbReference type="NCBI Taxonomy" id="2212470"/>
    <lineage>
        <taxon>Bacteria</taxon>
        <taxon>Candidatus Eiseniibacteriota</taxon>
    </lineage>
</organism>
<evidence type="ECO:0000313" key="2">
    <source>
        <dbReference type="Proteomes" id="UP000739538"/>
    </source>
</evidence>
<comment type="caution">
    <text evidence="1">The sequence shown here is derived from an EMBL/GenBank/DDBJ whole genome shotgun (WGS) entry which is preliminary data.</text>
</comment>
<dbReference type="EMBL" id="JAGQHS010000196">
    <property type="protein sequence ID" value="MCA9758654.1"/>
    <property type="molecule type" value="Genomic_DNA"/>
</dbReference>
<reference evidence="1" key="1">
    <citation type="submission" date="2020-04" db="EMBL/GenBank/DDBJ databases">
        <authorList>
            <person name="Zhang T."/>
        </authorList>
    </citation>
    <scope>NUCLEOTIDE SEQUENCE</scope>
    <source>
        <strain evidence="1">HKST-UBA02</strain>
    </source>
</reference>
<protein>
    <submittedName>
        <fullName evidence="1">Uncharacterized protein</fullName>
    </submittedName>
</protein>
<reference evidence="1" key="2">
    <citation type="journal article" date="2021" name="Microbiome">
        <title>Successional dynamics and alternative stable states in a saline activated sludge microbial community over 9 years.</title>
        <authorList>
            <person name="Wang Y."/>
            <person name="Ye J."/>
            <person name="Ju F."/>
            <person name="Liu L."/>
            <person name="Boyd J.A."/>
            <person name="Deng Y."/>
            <person name="Parks D.H."/>
            <person name="Jiang X."/>
            <person name="Yin X."/>
            <person name="Woodcroft B.J."/>
            <person name="Tyson G.W."/>
            <person name="Hugenholtz P."/>
            <person name="Polz M.F."/>
            <person name="Zhang T."/>
        </authorList>
    </citation>
    <scope>NUCLEOTIDE SEQUENCE</scope>
    <source>
        <strain evidence="1">HKST-UBA02</strain>
    </source>
</reference>
<sequence length="79" mass="8959">MGVPPEGFSYRITSDGDVHVSHHGRVVTRLRGKSAEKVRRQLDQAAGAENEELRIQHVLARITGQYKHGNERERKTKRG</sequence>
<proteinExistence type="predicted"/>
<gene>
    <name evidence="1" type="ORF">KDA27_22855</name>
</gene>
<accession>A0A956NKA9</accession>
<evidence type="ECO:0000313" key="1">
    <source>
        <dbReference type="EMBL" id="MCA9758654.1"/>
    </source>
</evidence>
<name>A0A956NKA9_UNCEI</name>